<dbReference type="InterPro" id="IPR010828">
    <property type="entry name" value="Atf2/Sli1-like"/>
</dbReference>
<feature type="compositionally biased region" description="Basic and acidic residues" evidence="6">
    <location>
        <begin position="59"/>
        <end position="83"/>
    </location>
</feature>
<dbReference type="SUPFAM" id="SSF53187">
    <property type="entry name" value="Zn-dependent exopeptidases"/>
    <property type="match status" value="1"/>
</dbReference>
<feature type="compositionally biased region" description="Basic and acidic residues" evidence="6">
    <location>
        <begin position="209"/>
        <end position="219"/>
    </location>
</feature>
<dbReference type="GO" id="GO:0005509">
    <property type="term" value="F:calcium ion binding"/>
    <property type="evidence" value="ECO:0007669"/>
    <property type="project" value="InterPro"/>
</dbReference>
<dbReference type="Gene3D" id="1.10.150.900">
    <property type="match status" value="1"/>
</dbReference>
<feature type="region of interest" description="Disordered" evidence="6">
    <location>
        <begin position="274"/>
        <end position="508"/>
    </location>
</feature>
<organism evidence="8 9">
    <name type="scientific">Talaromyces amestolkiae</name>
    <dbReference type="NCBI Taxonomy" id="1196081"/>
    <lineage>
        <taxon>Eukaryota</taxon>
        <taxon>Fungi</taxon>
        <taxon>Dikarya</taxon>
        <taxon>Ascomycota</taxon>
        <taxon>Pezizomycotina</taxon>
        <taxon>Eurotiomycetes</taxon>
        <taxon>Eurotiomycetidae</taxon>
        <taxon>Eurotiales</taxon>
        <taxon>Trichocomaceae</taxon>
        <taxon>Talaromyces</taxon>
        <taxon>Talaromyces sect. Talaromyces</taxon>
    </lineage>
</organism>
<dbReference type="OrthoDB" id="3064516at2759"/>
<dbReference type="Gene3D" id="3.30.559.30">
    <property type="entry name" value="Nonribosomal peptide synthetase, condensation domain"/>
    <property type="match status" value="1"/>
</dbReference>
<dbReference type="SUPFAM" id="SSF52777">
    <property type="entry name" value="CoA-dependent acyltransferases"/>
    <property type="match status" value="1"/>
</dbReference>
<evidence type="ECO:0000256" key="4">
    <source>
        <dbReference type="ARBA" id="ARBA00022801"/>
    </source>
</evidence>
<dbReference type="EMBL" id="MIKG01000021">
    <property type="protein sequence ID" value="RAO72899.1"/>
    <property type="molecule type" value="Genomic_DNA"/>
</dbReference>
<gene>
    <name evidence="8" type="ORF">BHQ10_008911</name>
</gene>
<feature type="compositionally biased region" description="Low complexity" evidence="6">
    <location>
        <begin position="176"/>
        <end position="188"/>
    </location>
</feature>
<proteinExistence type="inferred from homology"/>
<keyword evidence="5" id="KW-0862">Zinc</keyword>
<feature type="compositionally biased region" description="Basic and acidic residues" evidence="6">
    <location>
        <begin position="21"/>
        <end position="33"/>
    </location>
</feature>
<dbReference type="Pfam" id="PF01546">
    <property type="entry name" value="Peptidase_M20"/>
    <property type="match status" value="1"/>
</dbReference>
<keyword evidence="3" id="KW-0479">Metal-binding</keyword>
<evidence type="ECO:0000313" key="8">
    <source>
        <dbReference type="EMBL" id="RAO72899.1"/>
    </source>
</evidence>
<evidence type="ECO:0000256" key="3">
    <source>
        <dbReference type="ARBA" id="ARBA00022723"/>
    </source>
</evidence>
<dbReference type="GO" id="GO:0004180">
    <property type="term" value="F:carboxypeptidase activity"/>
    <property type="evidence" value="ECO:0007669"/>
    <property type="project" value="TreeGrafter"/>
</dbReference>
<dbReference type="InterPro" id="IPR001261">
    <property type="entry name" value="ArgE/DapE_CS"/>
</dbReference>
<dbReference type="GO" id="GO:0005544">
    <property type="term" value="F:calcium-dependent phospholipid binding"/>
    <property type="evidence" value="ECO:0007669"/>
    <property type="project" value="InterPro"/>
</dbReference>
<dbReference type="InterPro" id="IPR047177">
    <property type="entry name" value="Pept_M20A"/>
</dbReference>
<feature type="compositionally biased region" description="Polar residues" evidence="6">
    <location>
        <begin position="114"/>
        <end position="126"/>
    </location>
</feature>
<reference evidence="8 9" key="1">
    <citation type="journal article" date="2017" name="Biotechnol. Biofuels">
        <title>Differential beta-glucosidase expression as a function of carbon source availability in Talaromyces amestolkiae: a genomic and proteomic approach.</title>
        <authorList>
            <person name="de Eugenio L.I."/>
            <person name="Mendez-Liter J.A."/>
            <person name="Nieto-Dominguez M."/>
            <person name="Alonso L."/>
            <person name="Gil-Munoz J."/>
            <person name="Barriuso J."/>
            <person name="Prieto A."/>
            <person name="Martinez M.J."/>
        </authorList>
    </citation>
    <scope>NUCLEOTIDE SEQUENCE [LARGE SCALE GENOMIC DNA]</scope>
    <source>
        <strain evidence="8 9">CIB</strain>
    </source>
</reference>
<dbReference type="PROSITE" id="PS00759">
    <property type="entry name" value="ARGE_DAPE_CPG2_2"/>
    <property type="match status" value="1"/>
</dbReference>
<dbReference type="InterPro" id="IPR023213">
    <property type="entry name" value="CAT-like_dom_sf"/>
</dbReference>
<dbReference type="STRING" id="1196081.A0A364LAT8"/>
<evidence type="ECO:0000256" key="1">
    <source>
        <dbReference type="ARBA" id="ARBA00006247"/>
    </source>
</evidence>
<dbReference type="SUPFAM" id="SSF47874">
    <property type="entry name" value="Annexin"/>
    <property type="match status" value="1"/>
</dbReference>
<sequence>MSSLQVNDPRSRGRSKSPSGRIRERSTSRDNRAPSRSPAPTSRAVPSSKKYYDSDSAEEERRKRSEYSSRSSRNDKRSSKYDDLSDSEEEYRAKERTKDRYYHSGSEDDKSSSVKRTIQNKASEYTSSKSSSRYPDEEKDRAYRRTAAHSRSRYSESETESDSDLSALAYGDTHSHPQQQHHPSSQDPRSSRESITSKLAAKLGGASYRVDDSAHDRPGSHPSYAKPDQFAYQQPGAPVHAQPGQYVDPRFQAQINAGQIPPVLPPDWAPIPPSEMPGYVPPGAHPPSSQSIPGAFPGGYPATTAAPPTTHYPQSQGYTATQSYAAPGQYQYANPDPNIRYGSKGNERQAYTASAQNQFATQKPAYTASTEPQFLEIAPGRSRAESVGRQGRPHSLSVSSNLSVGGGMGPAAGGRPPASPLLEAYKGTYQSISPMPSPIARPVGLPHESDISDLEDLGGGSSGSDRRRKHKSSRSRDERKDKEREKERELEKEKERRRHSRHSSHVGEEIITIAPGSSRKKVAFYDPEDDAVALKDALSRHTSLDTRPLMEILPNLSSDQMLTLRAEYKKHAKVHNKGINIAKHIKLKLGNTSFGKACYATALGRWESEAYWANCYYQAGTSRRELLIESLIGRSNAEIREIKSCFRDARYADSLEKCMKAELKADKFRYAILLALSEQRQSEKEQVSSREVQEDAVALRRAVTSREGGETAMIDIILLRNDAHLREVMRMYDHAYKSNFAKDVIKKSQNLVGETLVHVLNGAVNRPMRDALLLHQAIRESHSSKERSELLISRLVRLHWEPKHLELVKEEYRYRYKERVEEGIAQEIITSSGGSEWGEFCIELARSRIERYLIAKHSLGFYNNVGVSAFYSHPSPLYAQHLQSIIYKALKEVIADHPALGVSFANEDEPRPYYFQLPTIDLSKAVTLKPSNTIPDPSDPEGAKALDLLLEEQHNLNFKNQAPQDPLWRLTIVHEPEKSSRFVACFVYHHGICDGTSGLVLHRHLRRKLSQIPVNDVNQEADVIVTTSAKTLLPSLEELHPLPLSTRFLLKAICKEYLAINQSKRRTWTAAPTTTDPSKRTSRYRSIRFSQETTSQLLAACRAQSTSLTAVVQTIFAASLFAHLPLGQFSSLYCDGAISFRRWLPTDLVDKDSIGTWVSRYDYEHRFIHSTPSDAVKLFSWGDARKVKATIQKEMDNQGKDSVVGLLKYAGDVRKLAKQRIGKPRAESFELSNIGTFGREEQDDDEVSSWKVGRVVFSQSADVVGAAMEVSLVTGNDGSLNVGFTCVAMRVPVILTPILASGAVSRSVSFLGQTPIGNYQHSSNDNTVTLDAPGDDVCPLAPKVTPPDDGLHPSLDFIQDSSYRSKQVERLSRVVQVPSTSTELEDDPWSDYYAPFLDLHDELAKLFPLVHSYGKVEKVNRFGLAYTFNGTNSALKPALFMAHQDVVPIDDPNDWTYPPFSGHYDGQWLWGRGSSDCKNTLIGVLSAVEDLLKQGWAPTRTLVLSFGYDEESKGWKGAGSLAEHLEKRYGKDSFEFIIDEGGMGIQTIGDKIYAMAGVGEKGAIDIHISLSIDGGHSSIPPPHTGIGIISEIIYHLEREELFTPRLDLSHPSRQGLTCQAKHSADFVEPWLWPALESSDYTGLAEALAASRGDRVRFLYQTSQAADLINGGVKINALPEKINATVNYRVAIHENTDVVRARAINIISPIAKAHNLTFTAFGAGDEAQPNNHLDISDYALPLEPAPISPTSPSDAVWTRLSGVTRQFFESLPASGNKTVLVVGDVMTGNTDTRFYWNLTRNIWRFSPIRPDGTKNIHTVDERIDIAVHLEGLAFYYELIRAFDTYED</sequence>
<keyword evidence="2" id="KW-0645">Protease</keyword>
<dbReference type="Proteomes" id="UP000249363">
    <property type="component" value="Unassembled WGS sequence"/>
</dbReference>
<dbReference type="GO" id="GO:0000328">
    <property type="term" value="C:fungal-type vacuole lumen"/>
    <property type="evidence" value="ECO:0007669"/>
    <property type="project" value="TreeGrafter"/>
</dbReference>
<dbReference type="InterPro" id="IPR037104">
    <property type="entry name" value="Annexin_sf"/>
</dbReference>
<feature type="compositionally biased region" description="Pro residues" evidence="6">
    <location>
        <begin position="274"/>
        <end position="285"/>
    </location>
</feature>
<dbReference type="SUPFAM" id="SSF55031">
    <property type="entry name" value="Bacterial exopeptidase dimerisation domain"/>
    <property type="match status" value="1"/>
</dbReference>
<keyword evidence="4" id="KW-0378">Hydrolase</keyword>
<dbReference type="PANTHER" id="PTHR45962:SF1">
    <property type="entry name" value="N-FATTY-ACYL-AMINO ACID SYNTHASE_HYDROLASE PM20D1"/>
    <property type="match status" value="1"/>
</dbReference>
<feature type="region of interest" description="Disordered" evidence="6">
    <location>
        <begin position="1"/>
        <end position="244"/>
    </location>
</feature>
<dbReference type="InterPro" id="IPR011650">
    <property type="entry name" value="Peptidase_M20_dimer"/>
</dbReference>
<dbReference type="Gene3D" id="3.30.559.10">
    <property type="entry name" value="Chloramphenicol acetyltransferase-like domain"/>
    <property type="match status" value="1"/>
</dbReference>
<feature type="compositionally biased region" description="Low complexity" evidence="6">
    <location>
        <begin position="293"/>
        <end position="309"/>
    </location>
</feature>
<dbReference type="InterPro" id="IPR036264">
    <property type="entry name" value="Bact_exopeptidase_dim_dom"/>
</dbReference>
<feature type="compositionally biased region" description="Basic and acidic residues" evidence="6">
    <location>
        <begin position="134"/>
        <end position="143"/>
    </location>
</feature>
<dbReference type="Gene3D" id="1.10.220.10">
    <property type="entry name" value="Annexin"/>
    <property type="match status" value="3"/>
</dbReference>
<evidence type="ECO:0000259" key="7">
    <source>
        <dbReference type="Pfam" id="PF07687"/>
    </source>
</evidence>
<dbReference type="Gene3D" id="3.40.630.10">
    <property type="entry name" value="Zn peptidases"/>
    <property type="match status" value="1"/>
</dbReference>
<evidence type="ECO:0000256" key="5">
    <source>
        <dbReference type="ARBA" id="ARBA00022833"/>
    </source>
</evidence>
<name>A0A364LAT8_TALAM</name>
<comment type="similarity">
    <text evidence="1">Belongs to the peptidase M20A family.</text>
</comment>
<dbReference type="CDD" id="cd05674">
    <property type="entry name" value="M20_yscS"/>
    <property type="match status" value="1"/>
</dbReference>
<comment type="caution">
    <text evidence="8">The sequence shown here is derived from an EMBL/GenBank/DDBJ whole genome shotgun (WGS) entry which is preliminary data.</text>
</comment>
<dbReference type="RefSeq" id="XP_040737413.1">
    <property type="nucleotide sequence ID" value="XM_040881769.1"/>
</dbReference>
<dbReference type="Pfam" id="PF07247">
    <property type="entry name" value="AATase"/>
    <property type="match status" value="1"/>
</dbReference>
<keyword evidence="9" id="KW-1185">Reference proteome</keyword>
<dbReference type="PANTHER" id="PTHR45962">
    <property type="entry name" value="N-FATTY-ACYL-AMINO ACID SYNTHASE/HYDROLASE PM20D1"/>
    <property type="match status" value="1"/>
</dbReference>
<feature type="compositionally biased region" description="Polar residues" evidence="6">
    <location>
        <begin position="311"/>
        <end position="324"/>
    </location>
</feature>
<dbReference type="GeneID" id="63798125"/>
<dbReference type="InterPro" id="IPR002933">
    <property type="entry name" value="Peptidase_M20"/>
</dbReference>
<dbReference type="Pfam" id="PF07687">
    <property type="entry name" value="M20_dimer"/>
    <property type="match status" value="1"/>
</dbReference>
<feature type="compositionally biased region" description="Basic residues" evidence="6">
    <location>
        <begin position="495"/>
        <end position="504"/>
    </location>
</feature>
<feature type="domain" description="Peptidase M20 dimerisation" evidence="7">
    <location>
        <begin position="1558"/>
        <end position="1712"/>
    </location>
</feature>
<evidence type="ECO:0000313" key="9">
    <source>
        <dbReference type="Proteomes" id="UP000249363"/>
    </source>
</evidence>
<protein>
    <recommendedName>
        <fullName evidence="7">Peptidase M20 dimerisation domain-containing protein</fullName>
    </recommendedName>
</protein>
<feature type="compositionally biased region" description="Basic and acidic residues" evidence="6">
    <location>
        <begin position="90"/>
        <end position="112"/>
    </location>
</feature>
<feature type="compositionally biased region" description="Basic and acidic residues" evidence="6">
    <location>
        <begin position="474"/>
        <end position="494"/>
    </location>
</feature>
<evidence type="ECO:0000256" key="2">
    <source>
        <dbReference type="ARBA" id="ARBA00022670"/>
    </source>
</evidence>
<dbReference type="GO" id="GO:0051603">
    <property type="term" value="P:proteolysis involved in protein catabolic process"/>
    <property type="evidence" value="ECO:0007669"/>
    <property type="project" value="TreeGrafter"/>
</dbReference>
<dbReference type="FunFam" id="3.40.630.10:FF:000027">
    <property type="entry name" value="N-fatty-acyl-amino acid synthase/hydrolase PM20D1"/>
    <property type="match status" value="1"/>
</dbReference>
<accession>A0A364LAT8</accession>
<evidence type="ECO:0000256" key="6">
    <source>
        <dbReference type="SAM" id="MobiDB-lite"/>
    </source>
</evidence>
<feature type="compositionally biased region" description="Polar residues" evidence="6">
    <location>
        <begin position="349"/>
        <end position="361"/>
    </location>
</feature>